<comment type="cofactor">
    <cofactor evidence="3">
        <name>Co(2+)</name>
        <dbReference type="ChEBI" id="CHEBI:48828"/>
    </cofactor>
</comment>
<accession>C6HZ70</accession>
<evidence type="ECO:0000256" key="8">
    <source>
        <dbReference type="ARBA" id="ARBA00022723"/>
    </source>
</evidence>
<feature type="binding site" evidence="10 13">
    <location>
        <position position="183"/>
    </location>
    <ligand>
        <name>a divalent metal cation</name>
        <dbReference type="ChEBI" id="CHEBI:60240"/>
    </ligand>
</feature>
<protein>
    <recommendedName>
        <fullName evidence="7 10">Ribulose-phosphate 3-epimerase</fullName>
        <ecNumber evidence="7 10">5.1.3.1</ecNumber>
    </recommendedName>
</protein>
<dbReference type="InterPro" id="IPR026019">
    <property type="entry name" value="Ribul_P_3_epim"/>
</dbReference>
<keyword evidence="10 11" id="KW-0119">Carbohydrate metabolism</keyword>
<feature type="binding site" evidence="10 13">
    <location>
        <position position="42"/>
    </location>
    <ligand>
        <name>a divalent metal cation</name>
        <dbReference type="ChEBI" id="CHEBI:60240"/>
    </ligand>
</feature>
<dbReference type="PIRSF" id="PIRSF001461">
    <property type="entry name" value="RPE"/>
    <property type="match status" value="1"/>
</dbReference>
<comment type="cofactor">
    <cofactor evidence="10 13">
        <name>a divalent metal cation</name>
        <dbReference type="ChEBI" id="CHEBI:60240"/>
    </cofactor>
    <text evidence="10 13">Binds 1 divalent metal cation per subunit.</text>
</comment>
<sequence length="229" mass="24625">MAISRLGRELLIAPSILSADFLRLGEQVREAAEAGADLFHLDMMDGHFVPNLTFGPPVVEGLQKLTSLPLEAHLMVLRPEIYLEDLASARMHRVTVHAEATTHLHYVLGKIGSLGMKAGVAISPATPVGMVEDVLDMIDLVLVMTVNPGFGGQSFITHSLKKVESMRTLLDRAGAAHVRLEVDGGIKAGNISRVADCGADTFVMGSAIFGEKPCETVFGEIRRALTSER</sequence>
<feature type="active site" description="Proton acceptor" evidence="10 12">
    <location>
        <position position="42"/>
    </location>
</feature>
<evidence type="ECO:0000256" key="13">
    <source>
        <dbReference type="PIRSR" id="PIRSR001461-2"/>
    </source>
</evidence>
<feature type="binding site" evidence="10 14">
    <location>
        <position position="73"/>
    </location>
    <ligand>
        <name>substrate</name>
    </ligand>
</feature>
<evidence type="ECO:0000256" key="11">
    <source>
        <dbReference type="PIRNR" id="PIRNR001461"/>
    </source>
</evidence>
<proteinExistence type="inferred from homology"/>
<dbReference type="CDD" id="cd00429">
    <property type="entry name" value="RPE"/>
    <property type="match status" value="1"/>
</dbReference>
<comment type="catalytic activity">
    <reaction evidence="1 10 11">
        <text>D-ribulose 5-phosphate = D-xylulose 5-phosphate</text>
        <dbReference type="Rhea" id="RHEA:13677"/>
        <dbReference type="ChEBI" id="CHEBI:57737"/>
        <dbReference type="ChEBI" id="CHEBI:58121"/>
        <dbReference type="EC" id="5.1.3.1"/>
    </reaction>
</comment>
<evidence type="ECO:0000256" key="4">
    <source>
        <dbReference type="ARBA" id="ARBA00001947"/>
    </source>
</evidence>
<dbReference type="EC" id="5.1.3.1" evidence="7 10"/>
<evidence type="ECO:0000256" key="14">
    <source>
        <dbReference type="PIRSR" id="PIRSR001461-3"/>
    </source>
</evidence>
<dbReference type="HAMAP" id="MF_02227">
    <property type="entry name" value="RPE"/>
    <property type="match status" value="1"/>
</dbReference>
<evidence type="ECO:0000313" key="15">
    <source>
        <dbReference type="EMBL" id="EES52081.1"/>
    </source>
</evidence>
<evidence type="ECO:0000313" key="16">
    <source>
        <dbReference type="Proteomes" id="UP000009374"/>
    </source>
</evidence>
<comment type="cofactor">
    <cofactor evidence="4">
        <name>Zn(2+)</name>
        <dbReference type="ChEBI" id="CHEBI:29105"/>
    </cofactor>
</comment>
<keyword evidence="8 10" id="KW-0479">Metal-binding</keyword>
<comment type="pathway">
    <text evidence="10">Carbohydrate degradation.</text>
</comment>
<dbReference type="EMBL" id="GG693880">
    <property type="protein sequence ID" value="EES52081.1"/>
    <property type="molecule type" value="Genomic_DNA"/>
</dbReference>
<evidence type="ECO:0000256" key="9">
    <source>
        <dbReference type="ARBA" id="ARBA00023235"/>
    </source>
</evidence>
<dbReference type="Pfam" id="PF00834">
    <property type="entry name" value="Ribul_P_3_epim"/>
    <property type="match status" value="1"/>
</dbReference>
<dbReference type="GO" id="GO:0019323">
    <property type="term" value="P:pentose catabolic process"/>
    <property type="evidence" value="ECO:0007669"/>
    <property type="project" value="UniProtKB-UniRule"/>
</dbReference>
<feature type="binding site" evidence="10 14">
    <location>
        <begin position="149"/>
        <end position="152"/>
    </location>
    <ligand>
        <name>substrate</name>
    </ligand>
</feature>
<dbReference type="NCBIfam" id="TIGR01163">
    <property type="entry name" value="rpe"/>
    <property type="match status" value="1"/>
</dbReference>
<dbReference type="Gene3D" id="3.20.20.70">
    <property type="entry name" value="Aldolase class I"/>
    <property type="match status" value="1"/>
</dbReference>
<gene>
    <name evidence="10" type="primary">rpe</name>
    <name evidence="15" type="ORF">UBAL3_94530047</name>
</gene>
<feature type="binding site" evidence="14">
    <location>
        <position position="185"/>
    </location>
    <ligand>
        <name>substrate</name>
    </ligand>
</feature>
<evidence type="ECO:0000256" key="6">
    <source>
        <dbReference type="ARBA" id="ARBA00009541"/>
    </source>
</evidence>
<dbReference type="FunFam" id="3.20.20.70:FF:000004">
    <property type="entry name" value="Ribulose-phosphate 3-epimerase"/>
    <property type="match status" value="1"/>
</dbReference>
<comment type="similarity">
    <text evidence="6 10 11">Belongs to the ribulose-phosphate 3-epimerase family.</text>
</comment>
<organism evidence="15 16">
    <name type="scientific">Leptospirillum ferrodiazotrophum</name>
    <dbReference type="NCBI Taxonomy" id="412449"/>
    <lineage>
        <taxon>Bacteria</taxon>
        <taxon>Pseudomonadati</taxon>
        <taxon>Nitrospirota</taxon>
        <taxon>Nitrospiria</taxon>
        <taxon>Nitrospirales</taxon>
        <taxon>Nitrospiraceae</taxon>
        <taxon>Leptospirillum</taxon>
    </lineage>
</organism>
<name>C6HZ70_9BACT</name>
<comment type="cofactor">
    <cofactor evidence="5">
        <name>Fe(2+)</name>
        <dbReference type="ChEBI" id="CHEBI:29033"/>
    </cofactor>
</comment>
<evidence type="ECO:0000256" key="7">
    <source>
        <dbReference type="ARBA" id="ARBA00013188"/>
    </source>
</evidence>
<dbReference type="InterPro" id="IPR013785">
    <property type="entry name" value="Aldolase_TIM"/>
</dbReference>
<evidence type="ECO:0000256" key="10">
    <source>
        <dbReference type="HAMAP-Rule" id="MF_02227"/>
    </source>
</evidence>
<dbReference type="PROSITE" id="PS01085">
    <property type="entry name" value="RIBUL_P_3_EPIMER_1"/>
    <property type="match status" value="1"/>
</dbReference>
<dbReference type="GO" id="GO:0006098">
    <property type="term" value="P:pentose-phosphate shunt"/>
    <property type="evidence" value="ECO:0007669"/>
    <property type="project" value="UniProtKB-UniRule"/>
</dbReference>
<feature type="binding site" evidence="10 14">
    <location>
        <begin position="205"/>
        <end position="206"/>
    </location>
    <ligand>
        <name>substrate</name>
    </ligand>
</feature>
<dbReference type="InterPro" id="IPR011060">
    <property type="entry name" value="RibuloseP-bd_barrel"/>
</dbReference>
<feature type="binding site" evidence="10">
    <location>
        <begin position="183"/>
        <end position="185"/>
    </location>
    <ligand>
        <name>substrate</name>
    </ligand>
</feature>
<evidence type="ECO:0000256" key="5">
    <source>
        <dbReference type="ARBA" id="ARBA00001954"/>
    </source>
</evidence>
<evidence type="ECO:0000256" key="1">
    <source>
        <dbReference type="ARBA" id="ARBA00001782"/>
    </source>
</evidence>
<dbReference type="GO" id="GO:0046872">
    <property type="term" value="F:metal ion binding"/>
    <property type="evidence" value="ECO:0007669"/>
    <property type="project" value="UniProtKB-UniRule"/>
</dbReference>
<evidence type="ECO:0000256" key="2">
    <source>
        <dbReference type="ARBA" id="ARBA00001936"/>
    </source>
</evidence>
<keyword evidence="16" id="KW-1185">Reference proteome</keyword>
<keyword evidence="13" id="KW-0464">Manganese</keyword>
<feature type="binding site" evidence="10 13">
    <location>
        <position position="40"/>
    </location>
    <ligand>
        <name>a divalent metal cation</name>
        <dbReference type="ChEBI" id="CHEBI:60240"/>
    </ligand>
</feature>
<dbReference type="InterPro" id="IPR000056">
    <property type="entry name" value="Ribul_P_3_epim-like"/>
</dbReference>
<keyword evidence="13" id="KW-0170">Cobalt</keyword>
<feature type="active site" description="Proton donor" evidence="10 12">
    <location>
        <position position="183"/>
    </location>
</feature>
<keyword evidence="13" id="KW-0862">Zinc</keyword>
<dbReference type="PROSITE" id="PS01086">
    <property type="entry name" value="RIBUL_P_3_EPIMER_2"/>
    <property type="match status" value="1"/>
</dbReference>
<dbReference type="AlphaFoldDB" id="C6HZ70"/>
<dbReference type="GO" id="GO:0005737">
    <property type="term" value="C:cytoplasm"/>
    <property type="evidence" value="ECO:0007669"/>
    <property type="project" value="UniProtKB-ARBA"/>
</dbReference>
<dbReference type="PANTHER" id="PTHR11749">
    <property type="entry name" value="RIBULOSE-5-PHOSPHATE-3-EPIMERASE"/>
    <property type="match status" value="1"/>
</dbReference>
<evidence type="ECO:0000256" key="3">
    <source>
        <dbReference type="ARBA" id="ARBA00001941"/>
    </source>
</evidence>
<dbReference type="NCBIfam" id="NF004076">
    <property type="entry name" value="PRK05581.1-4"/>
    <property type="match status" value="1"/>
</dbReference>
<reference evidence="15 16" key="1">
    <citation type="journal article" date="2009" name="Appl. Environ. Microbiol.">
        <title>Community genomic and proteomic analyses of chemoautotrophic iron-oxidizing "Leptospirillum rubarum" (Group II) and "Leptospirillum ferrodiazotrophum" (Group III) bacteria in acid mine drainage biofilms.</title>
        <authorList>
            <person name="Goltsman D.S."/>
            <person name="Denef V.J."/>
            <person name="Singer S.W."/>
            <person name="VerBerkmoes N.C."/>
            <person name="Lefsrud M."/>
            <person name="Mueller R.S."/>
            <person name="Dick G.J."/>
            <person name="Sun C.L."/>
            <person name="Wheeler K.E."/>
            <person name="Zemla A."/>
            <person name="Baker B.J."/>
            <person name="Hauser L."/>
            <person name="Land M."/>
            <person name="Shah M.B."/>
            <person name="Thelen M.P."/>
            <person name="Hettich R.L."/>
            <person name="Banfield J.F."/>
        </authorList>
    </citation>
    <scope>NUCLEOTIDE SEQUENCE [LARGE SCALE GENOMIC DNA]</scope>
</reference>
<comment type="cofactor">
    <cofactor evidence="2">
        <name>Mn(2+)</name>
        <dbReference type="ChEBI" id="CHEBI:29035"/>
    </cofactor>
</comment>
<dbReference type="Proteomes" id="UP000009374">
    <property type="component" value="Unassembled WGS sequence"/>
</dbReference>
<dbReference type="GO" id="GO:0004750">
    <property type="term" value="F:D-ribulose-phosphate 3-epimerase activity"/>
    <property type="evidence" value="ECO:0007669"/>
    <property type="project" value="UniProtKB-UniRule"/>
</dbReference>
<keyword evidence="9 10" id="KW-0413">Isomerase</keyword>
<dbReference type="SUPFAM" id="SSF51366">
    <property type="entry name" value="Ribulose-phoshate binding barrel"/>
    <property type="match status" value="1"/>
</dbReference>
<comment type="function">
    <text evidence="10">Catalyzes the reversible epimerization of D-ribulose 5-phosphate to D-xylulose 5-phosphate.</text>
</comment>
<feature type="binding site" evidence="10 14">
    <location>
        <position position="15"/>
    </location>
    <ligand>
        <name>substrate</name>
    </ligand>
</feature>
<evidence type="ECO:0000256" key="12">
    <source>
        <dbReference type="PIRSR" id="PIRSR001461-1"/>
    </source>
</evidence>
<feature type="binding site" evidence="10 13">
    <location>
        <position position="73"/>
    </location>
    <ligand>
        <name>a divalent metal cation</name>
        <dbReference type="ChEBI" id="CHEBI:60240"/>
    </ligand>
</feature>